<accession>A0A2L0ENP5</accession>
<feature type="compositionally biased region" description="Basic and acidic residues" evidence="1">
    <location>
        <begin position="469"/>
        <end position="479"/>
    </location>
</feature>
<feature type="region of interest" description="Disordered" evidence="1">
    <location>
        <begin position="459"/>
        <end position="494"/>
    </location>
</feature>
<reference evidence="2 3" key="1">
    <citation type="submission" date="2015-09" db="EMBL/GenBank/DDBJ databases">
        <title>Sorangium comparison.</title>
        <authorList>
            <person name="Zaburannyi N."/>
            <person name="Bunk B."/>
            <person name="Overmann J."/>
            <person name="Mueller R."/>
        </authorList>
    </citation>
    <scope>NUCLEOTIDE SEQUENCE [LARGE SCALE GENOMIC DNA]</scope>
    <source>
        <strain evidence="2 3">So ce26</strain>
    </source>
</reference>
<sequence>MSSLRARTIAELARRASVLPRDVERFEAAAAANAGGFGIHASQLHALKILMDELIERQRGILGRLSADLSDAEFADGVGALLVEIASANGVWSIFSQALAQRAQPALAPPLDAADLVAADCYEACMRRARNWELVPREGLREPPLVCLDAHYSPVTVSRQNPLHVVRSSLRRYRDLRLPIPMVLLPSDHTECAWLLPLLCHEVGHNVDQDLGISGELARAMLLGMDGKIPSERQDVWYGWTKEILADAIGVLLGNAGFAMALSSLLLVLASGKQQGELDKYDPHPHPMVRVPLLGAMLRRLGVAPLADAADRMDEACRALRAPPWLPPFLGDLDAIAGAALGSKLKALGGRAVAELHPDAASDVKRAGPLACFLERGELRPSPDKPSYFPHRLVPIAAQLAIGASASPEQLAAVQQRAMEFFAAIPRPPLLAGRASVPPQRAAFYARLARSIDFTGALTDDLANGSTRDSTRDSARDTTHGVTGAPPPIFAGEG</sequence>
<feature type="compositionally biased region" description="Pro residues" evidence="1">
    <location>
        <begin position="485"/>
        <end position="494"/>
    </location>
</feature>
<dbReference type="EMBL" id="CP012673">
    <property type="protein sequence ID" value="AUX40931.1"/>
    <property type="molecule type" value="Genomic_DNA"/>
</dbReference>
<protein>
    <submittedName>
        <fullName evidence="2">Uncharacterized protein</fullName>
    </submittedName>
</protein>
<dbReference type="Proteomes" id="UP000238348">
    <property type="component" value="Chromosome"/>
</dbReference>
<dbReference type="AlphaFoldDB" id="A0A2L0ENP5"/>
<dbReference type="RefSeq" id="WP_159396836.1">
    <property type="nucleotide sequence ID" value="NZ_CP012673.1"/>
</dbReference>
<organism evidence="2 3">
    <name type="scientific">Sorangium cellulosum</name>
    <name type="common">Polyangium cellulosum</name>
    <dbReference type="NCBI Taxonomy" id="56"/>
    <lineage>
        <taxon>Bacteria</taxon>
        <taxon>Pseudomonadati</taxon>
        <taxon>Myxococcota</taxon>
        <taxon>Polyangia</taxon>
        <taxon>Polyangiales</taxon>
        <taxon>Polyangiaceae</taxon>
        <taxon>Sorangium</taxon>
    </lineage>
</organism>
<gene>
    <name evidence="2" type="ORF">SOCE26_023330</name>
</gene>
<dbReference type="OrthoDB" id="5500036at2"/>
<evidence type="ECO:0000313" key="3">
    <source>
        <dbReference type="Proteomes" id="UP000238348"/>
    </source>
</evidence>
<proteinExistence type="predicted"/>
<name>A0A2L0ENP5_SORCE</name>
<evidence type="ECO:0000313" key="2">
    <source>
        <dbReference type="EMBL" id="AUX40931.1"/>
    </source>
</evidence>
<evidence type="ECO:0000256" key="1">
    <source>
        <dbReference type="SAM" id="MobiDB-lite"/>
    </source>
</evidence>